<protein>
    <submittedName>
        <fullName evidence="2">Uncharacterized protein</fullName>
    </submittedName>
</protein>
<dbReference type="PaxDb" id="353153-Q4DS20"/>
<proteinExistence type="predicted"/>
<accession>Q4DS20</accession>
<dbReference type="RefSeq" id="XP_817188.1">
    <property type="nucleotide sequence ID" value="XM_812095.1"/>
</dbReference>
<evidence type="ECO:0000256" key="1">
    <source>
        <dbReference type="SAM" id="MobiDB-lite"/>
    </source>
</evidence>
<dbReference type="InParanoid" id="Q4DS20"/>
<dbReference type="AlphaFoldDB" id="Q4DS20"/>
<keyword evidence="3" id="KW-1185">Reference proteome</keyword>
<organism evidence="2 3">
    <name type="scientific">Trypanosoma cruzi (strain CL Brener)</name>
    <dbReference type="NCBI Taxonomy" id="353153"/>
    <lineage>
        <taxon>Eukaryota</taxon>
        <taxon>Discoba</taxon>
        <taxon>Euglenozoa</taxon>
        <taxon>Kinetoplastea</taxon>
        <taxon>Metakinetoplastina</taxon>
        <taxon>Trypanosomatida</taxon>
        <taxon>Trypanosomatidae</taxon>
        <taxon>Trypanosoma</taxon>
        <taxon>Schizotrypanum</taxon>
    </lineage>
</organism>
<feature type="region of interest" description="Disordered" evidence="1">
    <location>
        <begin position="213"/>
        <end position="253"/>
    </location>
</feature>
<dbReference type="KEGG" id="tcr:510657.210"/>
<dbReference type="GeneID" id="3549180"/>
<sequence>MSVPGLSWRLKNIGVQLRCPRAVPCGAYWIGAVARVAHDNQWDDNLATISTPQGPPKVSTASVTGSWNASHTAETIERSCKFMTCQRGIRAVTRHTGAQVGNPWEAGICTEDRSRTIWRRIEMHDGRNAWPQLLDASWVTFATPAAPGPVMQTAVRRTVRPGRAPSARKRCLRNRASFQGDRVHSVTWILRTLNNDAGARVQDIQRAVEVPRNGAAHSPRHFREQRRSMQRPRPMKHDAANVIGLDNATRRAE</sequence>
<comment type="caution">
    <text evidence="2">The sequence shown here is derived from an EMBL/GenBank/DDBJ whole genome shotgun (WGS) entry which is preliminary data.</text>
</comment>
<evidence type="ECO:0000313" key="3">
    <source>
        <dbReference type="Proteomes" id="UP000002296"/>
    </source>
</evidence>
<name>Q4DS20_TRYCC</name>
<reference evidence="2 3" key="1">
    <citation type="journal article" date="2005" name="Science">
        <title>The genome sequence of Trypanosoma cruzi, etiologic agent of Chagas disease.</title>
        <authorList>
            <person name="El-Sayed N.M."/>
            <person name="Myler P.J."/>
            <person name="Bartholomeu D.C."/>
            <person name="Nilsson D."/>
            <person name="Aggarwal G."/>
            <person name="Tran A.N."/>
            <person name="Ghedin E."/>
            <person name="Worthey E.A."/>
            <person name="Delcher A.L."/>
            <person name="Blandin G."/>
            <person name="Westenberger S.J."/>
            <person name="Caler E."/>
            <person name="Cerqueira G.C."/>
            <person name="Branche C."/>
            <person name="Haas B."/>
            <person name="Anupama A."/>
            <person name="Arner E."/>
            <person name="Aslund L."/>
            <person name="Attipoe P."/>
            <person name="Bontempi E."/>
            <person name="Bringaud F."/>
            <person name="Burton P."/>
            <person name="Cadag E."/>
            <person name="Campbell D.A."/>
            <person name="Carrington M."/>
            <person name="Crabtree J."/>
            <person name="Darban H."/>
            <person name="da Silveira J.F."/>
            <person name="de Jong P."/>
            <person name="Edwards K."/>
            <person name="Englund P.T."/>
            <person name="Fazelina G."/>
            <person name="Feldblyum T."/>
            <person name="Ferella M."/>
            <person name="Frasch A.C."/>
            <person name="Gull K."/>
            <person name="Horn D."/>
            <person name="Hou L."/>
            <person name="Huang Y."/>
            <person name="Kindlund E."/>
            <person name="Klingbeil M."/>
            <person name="Kluge S."/>
            <person name="Koo H."/>
            <person name="Lacerda D."/>
            <person name="Levin M.J."/>
            <person name="Lorenzi H."/>
            <person name="Louie T."/>
            <person name="Machado C.R."/>
            <person name="McCulloch R."/>
            <person name="McKenna A."/>
            <person name="Mizuno Y."/>
            <person name="Mottram J.C."/>
            <person name="Nelson S."/>
            <person name="Ochaya S."/>
            <person name="Osoegawa K."/>
            <person name="Pai G."/>
            <person name="Parsons M."/>
            <person name="Pentony M."/>
            <person name="Pettersson U."/>
            <person name="Pop M."/>
            <person name="Ramirez J.L."/>
            <person name="Rinta J."/>
            <person name="Robertson L."/>
            <person name="Salzberg S.L."/>
            <person name="Sanchez D.O."/>
            <person name="Seyler A."/>
            <person name="Sharma R."/>
            <person name="Shetty J."/>
            <person name="Simpson A.J."/>
            <person name="Sisk E."/>
            <person name="Tammi M.T."/>
            <person name="Tarleton R."/>
            <person name="Teixeira S."/>
            <person name="Van Aken S."/>
            <person name="Vogt C."/>
            <person name="Ward P.N."/>
            <person name="Wickstead B."/>
            <person name="Wortman J."/>
            <person name="White O."/>
            <person name="Fraser C.M."/>
            <person name="Stuart K.D."/>
            <person name="Andersson B."/>
        </authorList>
    </citation>
    <scope>NUCLEOTIDE SEQUENCE [LARGE SCALE GENOMIC DNA]</scope>
    <source>
        <strain evidence="2 3">CL Brener</strain>
    </source>
</reference>
<dbReference type="Proteomes" id="UP000002296">
    <property type="component" value="Unassembled WGS sequence"/>
</dbReference>
<gene>
    <name evidence="2" type="ORF">Tc00.1047053510657.210</name>
</gene>
<dbReference type="EMBL" id="AAHK01000219">
    <property type="protein sequence ID" value="EAN95337.1"/>
    <property type="molecule type" value="Genomic_DNA"/>
</dbReference>
<evidence type="ECO:0000313" key="2">
    <source>
        <dbReference type="EMBL" id="EAN95337.1"/>
    </source>
</evidence>